<protein>
    <recommendedName>
        <fullName evidence="2">Prolyl 4-hydroxylase N-terminal domain-containing protein</fullName>
    </recommendedName>
</protein>
<accession>A0A3P7G0S9</accession>
<feature type="chain" id="PRO_5017967267" description="Prolyl 4-hydroxylase N-terminal domain-containing protein" evidence="1">
    <location>
        <begin position="18"/>
        <end position="179"/>
    </location>
</feature>
<dbReference type="AlphaFoldDB" id="A0A3P7G0S9"/>
<sequence length="179" mass="20119">MIVSVVFILALRSTTHADLFTSIAEMELLLEADKGIPDLLDMYIERFQQRLDEIKQLSVGKKQLGNRSLGSDIRLLSNPVSAYLLIKRLIEEWDDIKRLAGSDIGEELLKEISELRAMNYVKNPTTEDLVGAAIALLRLQDTYRLNVKEIADGKILNASGVQPFTGLKASEMRFPVLIF</sequence>
<reference evidence="3 4" key="1">
    <citation type="submission" date="2018-11" db="EMBL/GenBank/DDBJ databases">
        <authorList>
            <consortium name="Pathogen Informatics"/>
        </authorList>
    </citation>
    <scope>NUCLEOTIDE SEQUENCE [LARGE SCALE GENOMIC DNA]</scope>
</reference>
<dbReference type="OMA" id="HEQAMED"/>
<dbReference type="InParanoid" id="A0A3P7G0S9"/>
<name>A0A3P7G0S9_WUCBA</name>
<proteinExistence type="predicted"/>
<feature type="signal peptide" evidence="1">
    <location>
        <begin position="1"/>
        <end position="17"/>
    </location>
</feature>
<evidence type="ECO:0000256" key="1">
    <source>
        <dbReference type="SAM" id="SignalP"/>
    </source>
</evidence>
<dbReference type="GO" id="GO:0005783">
    <property type="term" value="C:endoplasmic reticulum"/>
    <property type="evidence" value="ECO:0007669"/>
    <property type="project" value="InterPro"/>
</dbReference>
<dbReference type="Pfam" id="PF08336">
    <property type="entry name" value="P4Ha_N"/>
    <property type="match status" value="1"/>
</dbReference>
<dbReference type="Gene3D" id="6.10.140.1460">
    <property type="match status" value="1"/>
</dbReference>
<dbReference type="OrthoDB" id="5866084at2759"/>
<keyword evidence="1" id="KW-0732">Signal</keyword>
<dbReference type="Proteomes" id="UP000270924">
    <property type="component" value="Unassembled WGS sequence"/>
</dbReference>
<dbReference type="GO" id="GO:0004656">
    <property type="term" value="F:procollagen-proline 4-dioxygenase activity"/>
    <property type="evidence" value="ECO:0007669"/>
    <property type="project" value="InterPro"/>
</dbReference>
<organism evidence="3 4">
    <name type="scientific">Wuchereria bancrofti</name>
    <dbReference type="NCBI Taxonomy" id="6293"/>
    <lineage>
        <taxon>Eukaryota</taxon>
        <taxon>Metazoa</taxon>
        <taxon>Ecdysozoa</taxon>
        <taxon>Nematoda</taxon>
        <taxon>Chromadorea</taxon>
        <taxon>Rhabditida</taxon>
        <taxon>Spirurina</taxon>
        <taxon>Spiruromorpha</taxon>
        <taxon>Filarioidea</taxon>
        <taxon>Onchocercidae</taxon>
        <taxon>Wuchereria</taxon>
    </lineage>
</organism>
<evidence type="ECO:0000313" key="4">
    <source>
        <dbReference type="Proteomes" id="UP000270924"/>
    </source>
</evidence>
<gene>
    <name evidence="3" type="ORF">WBA_LOCUS8371</name>
</gene>
<dbReference type="EMBL" id="UYWW01006906">
    <property type="protein sequence ID" value="VDM14985.1"/>
    <property type="molecule type" value="Genomic_DNA"/>
</dbReference>
<evidence type="ECO:0000259" key="2">
    <source>
        <dbReference type="Pfam" id="PF08336"/>
    </source>
</evidence>
<dbReference type="InterPro" id="IPR013547">
    <property type="entry name" value="P4H_N"/>
</dbReference>
<evidence type="ECO:0000313" key="3">
    <source>
        <dbReference type="EMBL" id="VDM14985.1"/>
    </source>
</evidence>
<dbReference type="InterPro" id="IPR011990">
    <property type="entry name" value="TPR-like_helical_dom_sf"/>
</dbReference>
<dbReference type="Gene3D" id="1.25.40.10">
    <property type="entry name" value="Tetratricopeptide repeat domain"/>
    <property type="match status" value="1"/>
</dbReference>
<keyword evidence="4" id="KW-1185">Reference proteome</keyword>
<feature type="domain" description="Prolyl 4-hydroxylase N-terminal" evidence="2">
    <location>
        <begin position="22"/>
        <end position="155"/>
    </location>
</feature>